<dbReference type="AlphaFoldDB" id="A0A1H5QR10"/>
<gene>
    <name evidence="1" type="ORF">SAMN05421837_103975</name>
</gene>
<keyword evidence="2" id="KW-1185">Reference proteome</keyword>
<evidence type="ECO:0000313" key="1">
    <source>
        <dbReference type="EMBL" id="SEF27647.1"/>
    </source>
</evidence>
<name>A0A1H5QR10_9PSEU</name>
<dbReference type="EMBL" id="FNUJ01000003">
    <property type="protein sequence ID" value="SEF27647.1"/>
    <property type="molecule type" value="Genomic_DNA"/>
</dbReference>
<evidence type="ECO:0000313" key="2">
    <source>
        <dbReference type="Proteomes" id="UP000198878"/>
    </source>
</evidence>
<dbReference type="Proteomes" id="UP000198878">
    <property type="component" value="Unassembled WGS sequence"/>
</dbReference>
<protein>
    <submittedName>
        <fullName evidence="1">Uncharacterized protein</fullName>
    </submittedName>
</protein>
<proteinExistence type="predicted"/>
<accession>A0A1H5QR10</accession>
<organism evidence="1 2">
    <name type="scientific">Amycolatopsis pretoriensis</name>
    <dbReference type="NCBI Taxonomy" id="218821"/>
    <lineage>
        <taxon>Bacteria</taxon>
        <taxon>Bacillati</taxon>
        <taxon>Actinomycetota</taxon>
        <taxon>Actinomycetes</taxon>
        <taxon>Pseudonocardiales</taxon>
        <taxon>Pseudonocardiaceae</taxon>
        <taxon>Amycolatopsis</taxon>
    </lineage>
</organism>
<sequence>MFGFRKEEQVTANPDAESIEARLIGSLTGTEPPANLLQELGGWFAIEAVAPRLVDSQLLTPVLAMVSRDVANSAPGSAEVQAAVSALVQAVTATEDPLQFAQSLDEFCANQRLLAFGATDLATRCLALAHPPEPATGQAVPTAAQVSRHADALETYVRLSISGRASEYKLLGVLEDVTAPQPRRYAQAVLRSIGAAHDHWNVDDRIIEVIDVLSGVKSPGSPSAPDDVTLVRNREYGAEIASDVSWTSANVELVRGFRSSTAAEASTHFGAAIEALSFARTHDERGDATVLDSALRLLRSFIDDQVEHGTAARSAAEWDLDLPEIETLADDVRRFAVAGHGLNHWSGDRKQLVFAGWERLMTDLAWLRAKLDRDSLYDAAVILDDLLQLYSASHAYDLTDYEDGVEVVRDVVRPAIASGFAARAGLMRHLLDHIDALRERVRTEDTEEHRLQLETALALEAAARDSLAAAQEPPGKGPEQAAASMPPLLAELFGRYGAAEALSGLDADVLRSLNTEIADLREAHALDQELVITDVRKAMLDALAPCADFKGEVAHGVRAVLDQLIRFVSRRMNTQESSEEYLFNADADEHDLHKDLYDWLSGGQLSGITNVEVQEVGTGRVDIQVTFPGFQLYLELKADATMVPVGEKKKYIKQTVTYQATGVRIGFLVVLRLAPPRDKGPTQHLREYVNHTTLEIPGSEDERHIVMLEIPGGRTKPSLVR</sequence>
<reference evidence="2" key="1">
    <citation type="submission" date="2016-10" db="EMBL/GenBank/DDBJ databases">
        <authorList>
            <person name="Varghese N."/>
            <person name="Submissions S."/>
        </authorList>
    </citation>
    <scope>NUCLEOTIDE SEQUENCE [LARGE SCALE GENOMIC DNA]</scope>
    <source>
        <strain evidence="2">DSM 44654</strain>
    </source>
</reference>
<dbReference type="STRING" id="218821.SAMN05421837_103975"/>